<gene>
    <name evidence="5" type="ORF">SAMN06264855_101103</name>
</gene>
<proteinExistence type="predicted"/>
<evidence type="ECO:0000313" key="5">
    <source>
        <dbReference type="EMBL" id="SNR23351.1"/>
    </source>
</evidence>
<sequence>MYAVSVSRAFVAQHYLTVPNPDPAEATLHSHHFTVEATFRGPELAAYGYLVDIDAVSEAMDAVVDGLRDETLNDLPAFEGKNPSVERLSSVFADRLLARLSPEAATELRVRIDEDDVATVAHTREL</sequence>
<evidence type="ECO:0000256" key="2">
    <source>
        <dbReference type="ARBA" id="ARBA00022723"/>
    </source>
</evidence>
<reference evidence="5 6" key="1">
    <citation type="submission" date="2017-06" db="EMBL/GenBank/DDBJ databases">
        <authorList>
            <person name="Kim H.J."/>
            <person name="Triplett B.A."/>
        </authorList>
    </citation>
    <scope>NUCLEOTIDE SEQUENCE [LARGE SCALE GENOMIC DNA]</scope>
    <source>
        <strain evidence="5 6">DSM 8800</strain>
    </source>
</reference>
<evidence type="ECO:0000256" key="1">
    <source>
        <dbReference type="ARBA" id="ARBA00001947"/>
    </source>
</evidence>
<keyword evidence="4" id="KW-0456">Lyase</keyword>
<organism evidence="5 6">
    <name type="scientific">Halorubrum vacuolatum</name>
    <name type="common">Natronobacterium vacuolatum</name>
    <dbReference type="NCBI Taxonomy" id="63740"/>
    <lineage>
        <taxon>Archaea</taxon>
        <taxon>Methanobacteriati</taxon>
        <taxon>Methanobacteriota</taxon>
        <taxon>Stenosarchaea group</taxon>
        <taxon>Halobacteria</taxon>
        <taxon>Halobacteriales</taxon>
        <taxon>Haloferacaceae</taxon>
        <taxon>Halorubrum</taxon>
    </lineage>
</organism>
<dbReference type="GO" id="GO:0016829">
    <property type="term" value="F:lyase activity"/>
    <property type="evidence" value="ECO:0007669"/>
    <property type="project" value="UniProtKB-KW"/>
</dbReference>
<dbReference type="AlphaFoldDB" id="A0A238UN45"/>
<protein>
    <submittedName>
        <fullName evidence="5">6-pyruvoyltetrahydropterin/6-carboxytetrahydropterin synthase</fullName>
    </submittedName>
</protein>
<dbReference type="Proteomes" id="UP000198397">
    <property type="component" value="Unassembled WGS sequence"/>
</dbReference>
<dbReference type="Pfam" id="PF01242">
    <property type="entry name" value="PTPS"/>
    <property type="match status" value="1"/>
</dbReference>
<name>A0A238UN45_HALVU</name>
<evidence type="ECO:0000256" key="3">
    <source>
        <dbReference type="ARBA" id="ARBA00022833"/>
    </source>
</evidence>
<evidence type="ECO:0000256" key="4">
    <source>
        <dbReference type="ARBA" id="ARBA00023239"/>
    </source>
</evidence>
<dbReference type="OrthoDB" id="6529at2157"/>
<dbReference type="PANTHER" id="PTHR12589:SF7">
    <property type="entry name" value="6-PYRUVOYL TETRAHYDROBIOPTERIN SYNTHASE"/>
    <property type="match status" value="1"/>
</dbReference>
<dbReference type="Gene3D" id="3.30.479.10">
    <property type="entry name" value="6-pyruvoyl tetrahydropterin synthase/QueD"/>
    <property type="match status" value="1"/>
</dbReference>
<dbReference type="EMBL" id="FZNQ01000001">
    <property type="protein sequence ID" value="SNR23351.1"/>
    <property type="molecule type" value="Genomic_DNA"/>
</dbReference>
<dbReference type="InterPro" id="IPR038418">
    <property type="entry name" value="6-PTP_synth/QueD_sf"/>
</dbReference>
<accession>A0A238UN45</accession>
<comment type="cofactor">
    <cofactor evidence="1">
        <name>Zn(2+)</name>
        <dbReference type="ChEBI" id="CHEBI:29105"/>
    </cofactor>
</comment>
<dbReference type="GO" id="GO:0046872">
    <property type="term" value="F:metal ion binding"/>
    <property type="evidence" value="ECO:0007669"/>
    <property type="project" value="UniProtKB-KW"/>
</dbReference>
<dbReference type="PANTHER" id="PTHR12589">
    <property type="entry name" value="PYRUVOYL TETRAHYDROBIOPTERIN SYNTHASE"/>
    <property type="match status" value="1"/>
</dbReference>
<keyword evidence="2" id="KW-0479">Metal-binding</keyword>
<evidence type="ECO:0000313" key="6">
    <source>
        <dbReference type="Proteomes" id="UP000198397"/>
    </source>
</evidence>
<dbReference type="RefSeq" id="WP_089383094.1">
    <property type="nucleotide sequence ID" value="NZ_FZNQ01000001.1"/>
</dbReference>
<keyword evidence="6" id="KW-1185">Reference proteome</keyword>
<dbReference type="SUPFAM" id="SSF55620">
    <property type="entry name" value="Tetrahydrobiopterin biosynthesis enzymes-like"/>
    <property type="match status" value="1"/>
</dbReference>
<keyword evidence="3" id="KW-0862">Zinc</keyword>
<dbReference type="InterPro" id="IPR007115">
    <property type="entry name" value="6-PTP_synth/QueD"/>
</dbReference>